<evidence type="ECO:0000313" key="1">
    <source>
        <dbReference type="EMBL" id="QBK86291.1"/>
    </source>
</evidence>
<dbReference type="GO" id="GO:0016874">
    <property type="term" value="F:ligase activity"/>
    <property type="evidence" value="ECO:0007669"/>
    <property type="project" value="UniProtKB-KW"/>
</dbReference>
<protein>
    <submittedName>
        <fullName evidence="1">RNA ligase with polynucleotide kinase domain</fullName>
    </submittedName>
</protein>
<keyword evidence="1" id="KW-0808">Transferase</keyword>
<dbReference type="GO" id="GO:0016301">
    <property type="term" value="F:kinase activity"/>
    <property type="evidence" value="ECO:0007669"/>
    <property type="project" value="UniProtKB-KW"/>
</dbReference>
<dbReference type="EMBL" id="MK500334">
    <property type="protein sequence ID" value="QBK86291.1"/>
    <property type="molecule type" value="Genomic_DNA"/>
</dbReference>
<name>A0A481YTR2_9VIRU</name>
<sequence length="400" mass="46780">MDSIIDSNPVAKRFYTKRKISDFPETISTRLYLLLNITAKEAEKGDVRIFDECTEDRLILVHYIVPMSAVYHIRGIIIDLGVDDRPKIICSGFPYTKELSPNDEKALQIKITPRTIVTNAYEGTILRMFKGRVSGKWYLSTHHKINGRQSRWSGPLFGKMFDDIWGDKKYSDFLEEHSCYIFLVFHHENRLVCSVSESKIYLVGRFCSTDDGQMVYTPVPKLCLLQHHPNVFVQNPLEISSTEELITMTKSLDCKEYTGILVTTSNENETILSCYKLVPDEYTKNRIIRGNEPNLQLRYLQLKITNKTETIRNLFPEKLELFDNIEKNITILPEYLSKTYEYRYKQGNYLRLPQEEFYVLETIRHHYDPLITLQENIQAILLTSTARQLNAMIRHLPRKN</sequence>
<organism evidence="1">
    <name type="scientific">Marseillevirus LCMAC102</name>
    <dbReference type="NCBI Taxonomy" id="2506603"/>
    <lineage>
        <taxon>Viruses</taxon>
        <taxon>Varidnaviria</taxon>
        <taxon>Bamfordvirae</taxon>
        <taxon>Nucleocytoviricota</taxon>
        <taxon>Megaviricetes</taxon>
        <taxon>Pimascovirales</taxon>
        <taxon>Pimascovirales incertae sedis</taxon>
        <taxon>Marseilleviridae</taxon>
    </lineage>
</organism>
<keyword evidence="1" id="KW-0436">Ligase</keyword>
<keyword evidence="1" id="KW-0418">Kinase</keyword>
<reference evidence="1" key="1">
    <citation type="journal article" date="2019" name="MBio">
        <title>Virus Genomes from Deep Sea Sediments Expand the Ocean Megavirome and Support Independent Origins of Viral Gigantism.</title>
        <authorList>
            <person name="Backstrom D."/>
            <person name="Yutin N."/>
            <person name="Jorgensen S.L."/>
            <person name="Dharamshi J."/>
            <person name="Homa F."/>
            <person name="Zaremba-Niedwiedzka K."/>
            <person name="Spang A."/>
            <person name="Wolf Y.I."/>
            <person name="Koonin E.V."/>
            <person name="Ettema T.J."/>
        </authorList>
    </citation>
    <scope>NUCLEOTIDE SEQUENCE</scope>
</reference>
<accession>A0A481YTR2</accession>
<proteinExistence type="predicted"/>
<gene>
    <name evidence="1" type="ORF">LCMAC102_00860</name>
</gene>